<dbReference type="EMBL" id="LN871598">
    <property type="protein sequence ID" value="CTQ41385.1"/>
    <property type="molecule type" value="Genomic_DNA"/>
</dbReference>
<dbReference type="VEuPathDB" id="PiroplasmaDB:BMR1_03g03925"/>
<organism evidence="1 2">
    <name type="scientific">Babesia microti (strain RI)</name>
    <dbReference type="NCBI Taxonomy" id="1133968"/>
    <lineage>
        <taxon>Eukaryota</taxon>
        <taxon>Sar</taxon>
        <taxon>Alveolata</taxon>
        <taxon>Apicomplexa</taxon>
        <taxon>Aconoidasida</taxon>
        <taxon>Piroplasmida</taxon>
        <taxon>Babesiidae</taxon>
        <taxon>Babesia</taxon>
    </lineage>
</organism>
<dbReference type="RefSeq" id="XP_012649396.1">
    <property type="nucleotide sequence ID" value="XM_012793942.1"/>
</dbReference>
<protein>
    <submittedName>
        <fullName evidence="1">Uncharacterized protein</fullName>
    </submittedName>
</protein>
<name>A0A0K3ASD2_BABMR</name>
<dbReference type="KEGG" id="bmic:BMR1_03g03925"/>
<evidence type="ECO:0000313" key="2">
    <source>
        <dbReference type="Proteomes" id="UP000002899"/>
    </source>
</evidence>
<accession>A0A0K3ASD2</accession>
<sequence length="373" mass="43043">MECSSDDEIYVDIHERVSKLSRGVLTLPENNELLLEALEYDELCLKKLQSQPILSKTCEYGAKLSGIVLDKAFQINAYDTQESLKKIIDSFLYKFPMHSCQDYNNSYKRFNDSYNHFNNSHEDTNDKVISIDIDSKTMDSDEDENVKIINDNKTNIEDIKMDEDNIPSTPVRPNPLATDAPLESRIQISKYNKNTPKSSFLSRELEFNSLSKYFYGSSLSFSCLEWDIMPIEKLPRQKKQRKRTVRDKSNTATISLDTISHTNEEIENCILVDQLISKLRQLTFDKPLPFWQFILDTDEINGFNNTCYNLYALTLIVSKGYASITNIANQLYIQISNGGSDNLKGNSQQILTGWSYDKWKSLRNDWIHPHTSI</sequence>
<dbReference type="Proteomes" id="UP000002899">
    <property type="component" value="Chromosome III"/>
</dbReference>
<keyword evidence="2" id="KW-1185">Reference proteome</keyword>
<evidence type="ECO:0000313" key="1">
    <source>
        <dbReference type="EMBL" id="CTQ41385.1"/>
    </source>
</evidence>
<proteinExistence type="predicted"/>
<dbReference type="GeneID" id="24425432"/>
<reference evidence="1 2" key="3">
    <citation type="journal article" date="2016" name="Sci. Rep.">
        <title>Genome-wide diversity and gene expression profiling of Babesia microti isolates identify polymorphic genes that mediate host-pathogen interactions.</title>
        <authorList>
            <person name="Silva J.C."/>
            <person name="Cornillot E."/>
            <person name="McCracken C."/>
            <person name="Usmani-Brown S."/>
            <person name="Dwivedi A."/>
            <person name="Ifeonu O.O."/>
            <person name="Crabtree J."/>
            <person name="Gotia H.T."/>
            <person name="Virji A.Z."/>
            <person name="Reynes C."/>
            <person name="Colinge J."/>
            <person name="Kumar V."/>
            <person name="Lawres L."/>
            <person name="Pazzi J.E."/>
            <person name="Pablo J.V."/>
            <person name="Hung C."/>
            <person name="Brancato J."/>
            <person name="Kumari P."/>
            <person name="Orvis J."/>
            <person name="Tretina K."/>
            <person name="Chibucos M."/>
            <person name="Ott S."/>
            <person name="Sadzewicz L."/>
            <person name="Sengamalay N."/>
            <person name="Shetty A.C."/>
            <person name="Su Q."/>
            <person name="Tallon L."/>
            <person name="Fraser C.M."/>
            <person name="Frutos R."/>
            <person name="Molina D.M."/>
            <person name="Krause P.J."/>
            <person name="Ben Mamoun C."/>
        </authorList>
    </citation>
    <scope>NUCLEOTIDE SEQUENCE [LARGE SCALE GENOMIC DNA]</scope>
    <source>
        <strain evidence="1 2">RI</strain>
    </source>
</reference>
<reference evidence="1 2" key="1">
    <citation type="journal article" date="2012" name="Nucleic Acids Res.">
        <title>Sequencing of the smallest Apicomplexan genome from the human pathogen Babesia microti.</title>
        <authorList>
            <person name="Cornillot E."/>
            <person name="Hadj-Kaddour K."/>
            <person name="Dassouli A."/>
            <person name="Noel B."/>
            <person name="Ranwez V."/>
            <person name="Vacherie B."/>
            <person name="Augagneur Y."/>
            <person name="Bres V."/>
            <person name="Duclos A."/>
            <person name="Randazzo S."/>
            <person name="Carcy B."/>
            <person name="Debierre-Grockiego F."/>
            <person name="Delbecq S."/>
            <person name="Moubri-Menage K."/>
            <person name="Shams-Eldin H."/>
            <person name="Usmani-Brown S."/>
            <person name="Bringaud F."/>
            <person name="Wincker P."/>
            <person name="Vivares C.P."/>
            <person name="Schwarz R.T."/>
            <person name="Schetters T.P."/>
            <person name="Krause P.J."/>
            <person name="Gorenflot A."/>
            <person name="Berry V."/>
            <person name="Barbe V."/>
            <person name="Ben Mamoun C."/>
        </authorList>
    </citation>
    <scope>NUCLEOTIDE SEQUENCE [LARGE SCALE GENOMIC DNA]</scope>
    <source>
        <strain evidence="1 2">RI</strain>
    </source>
</reference>
<gene>
    <name evidence="1" type="ORF">BMR1_03g03925</name>
</gene>
<reference evidence="1 2" key="2">
    <citation type="journal article" date="2013" name="PLoS ONE">
        <title>Whole genome mapping and re-organization of the nuclear and mitochondrial genomes of Babesia microti isolates.</title>
        <authorList>
            <person name="Cornillot E."/>
            <person name="Dassouli A."/>
            <person name="Garg A."/>
            <person name="Pachikara N."/>
            <person name="Randazzo S."/>
            <person name="Depoix D."/>
            <person name="Carcy B."/>
            <person name="Delbecq S."/>
            <person name="Frutos R."/>
            <person name="Silva J.C."/>
            <person name="Sutton R."/>
            <person name="Krause P.J."/>
            <person name="Mamoun C.B."/>
        </authorList>
    </citation>
    <scope>NUCLEOTIDE SEQUENCE [LARGE SCALE GENOMIC DNA]</scope>
    <source>
        <strain evidence="1 2">RI</strain>
    </source>
</reference>
<dbReference type="AlphaFoldDB" id="A0A0K3ASD2"/>
<dbReference type="OrthoDB" id="361242at2759"/>